<keyword evidence="6" id="KW-1185">Reference proteome</keyword>
<proteinExistence type="inferred from homology"/>
<dbReference type="PANTHER" id="PTHR43140">
    <property type="entry name" value="TYPE-1 RESTRICTION ENZYME ECOKI SPECIFICITY PROTEIN"/>
    <property type="match status" value="1"/>
</dbReference>
<evidence type="ECO:0000256" key="3">
    <source>
        <dbReference type="ARBA" id="ARBA00023125"/>
    </source>
</evidence>
<dbReference type="CDD" id="cd17253">
    <property type="entry name" value="RMtype1_S_Eco933I-TRD2-CR2_like"/>
    <property type="match status" value="1"/>
</dbReference>
<dbReference type="PANTHER" id="PTHR43140:SF1">
    <property type="entry name" value="TYPE I RESTRICTION ENZYME ECOKI SPECIFICITY SUBUNIT"/>
    <property type="match status" value="1"/>
</dbReference>
<keyword evidence="3" id="KW-0238">DNA-binding</keyword>
<evidence type="ECO:0000313" key="6">
    <source>
        <dbReference type="Proteomes" id="UP000292580"/>
    </source>
</evidence>
<gene>
    <name evidence="5" type="ORF">CUJ86_09715</name>
</gene>
<dbReference type="EMBL" id="PGCL01000004">
    <property type="protein sequence ID" value="TAJ43615.1"/>
    <property type="molecule type" value="Genomic_DNA"/>
</dbReference>
<dbReference type="CDD" id="cd17260">
    <property type="entry name" value="RMtype1_S_EcoEI-TRD1-CR1_like"/>
    <property type="match status" value="1"/>
</dbReference>
<feature type="domain" description="Type I restriction modification DNA specificity" evidence="4">
    <location>
        <begin position="93"/>
        <end position="269"/>
    </location>
</feature>
<keyword evidence="2" id="KW-0680">Restriction system</keyword>
<dbReference type="InterPro" id="IPR044946">
    <property type="entry name" value="Restrct_endonuc_typeI_TRD_sf"/>
</dbReference>
<dbReference type="GO" id="GO:0004519">
    <property type="term" value="F:endonuclease activity"/>
    <property type="evidence" value="ECO:0007669"/>
    <property type="project" value="UniProtKB-KW"/>
</dbReference>
<feature type="domain" description="Type I restriction modification DNA specificity" evidence="4">
    <location>
        <begin position="372"/>
        <end position="547"/>
    </location>
</feature>
<reference evidence="5 6" key="1">
    <citation type="submission" date="2017-11" db="EMBL/GenBank/DDBJ databases">
        <title>Isolation and Characterization of Methanofollis Species from Methane Seep Offshore SW Taiwan.</title>
        <authorList>
            <person name="Teng N.-H."/>
            <person name="Lai M.-C."/>
            <person name="Chen S.-C."/>
        </authorList>
    </citation>
    <scope>NUCLEOTIDE SEQUENCE [LARGE SCALE GENOMIC DNA]</scope>
    <source>
        <strain evidence="5 6">FWC-SCC2</strain>
    </source>
</reference>
<dbReference type="Pfam" id="PF01420">
    <property type="entry name" value="Methylase_S"/>
    <property type="match status" value="2"/>
</dbReference>
<keyword evidence="5" id="KW-0255">Endonuclease</keyword>
<keyword evidence="5" id="KW-0378">Hydrolase</keyword>
<keyword evidence="5" id="KW-0540">Nuclease</keyword>
<sequence>MIGDRDAMRPEALLLDHFAALAAAPGGVAKLRQLILQLAVQGRLVPQDPADEPASVLLERIAAEKRRLVREGVIKKAKPLPAVDEVPFAVPAGWVWTRLEEIGTINPRNKGIPDDMDTSFVPMTLISEKYGSKICSEPRKWREIKNGGYTHFANNDVVCAKITPCFQNGKSAVIDDLIGGIGAGTTELHVFRSHCDLLNPFYVLIYLKSPGFINNGVSKMTGSAGQKRVPREYFSRNPFPLPPLPEQHRIVAKVDTLMALCDALEARQAEQRETHTNLGTAALAALSEAEAFEDAWALVAGNFDLIFDSRENVAALRQTVFSLAIKGFLTSDWRFTHSDIEQIEVPFHNVSKQSKKNSNEDARGFFSIPDLWEWLSTHAVGEVKLGRQRSPKNHTGPYMRPYLRVANVYEDRIDTNDVLEMNFSPKEYEIFRLQFGDILLNEGQSRELVGRPAIYRNEVPGACFQNTLVRFRPFKIVIPEYALIVFRCYLHAGKFLKIAKQTTNIAHLGANRFSKMPFPLPPLPEQHRIVAKVDALMALCDALDARIAEREETGTRLIEAVVGSCAS</sequence>
<dbReference type="InterPro" id="IPR000055">
    <property type="entry name" value="Restrct_endonuc_typeI_TRD"/>
</dbReference>
<comment type="similarity">
    <text evidence="1">Belongs to the type-I restriction system S methylase family.</text>
</comment>
<evidence type="ECO:0000256" key="2">
    <source>
        <dbReference type="ARBA" id="ARBA00022747"/>
    </source>
</evidence>
<organism evidence="5 6">
    <name type="scientific">Methanofollis fontis</name>
    <dbReference type="NCBI Taxonomy" id="2052832"/>
    <lineage>
        <taxon>Archaea</taxon>
        <taxon>Methanobacteriati</taxon>
        <taxon>Methanobacteriota</taxon>
        <taxon>Stenosarchaea group</taxon>
        <taxon>Methanomicrobia</taxon>
        <taxon>Methanomicrobiales</taxon>
        <taxon>Methanomicrobiaceae</taxon>
        <taxon>Methanofollis</taxon>
    </lineage>
</organism>
<dbReference type="GO" id="GO:0009307">
    <property type="term" value="P:DNA restriction-modification system"/>
    <property type="evidence" value="ECO:0007669"/>
    <property type="project" value="UniProtKB-KW"/>
</dbReference>
<dbReference type="Gene3D" id="3.90.220.20">
    <property type="entry name" value="DNA methylase specificity domains"/>
    <property type="match status" value="2"/>
</dbReference>
<dbReference type="Proteomes" id="UP000292580">
    <property type="component" value="Unassembled WGS sequence"/>
</dbReference>
<dbReference type="GO" id="GO:0003677">
    <property type="term" value="F:DNA binding"/>
    <property type="evidence" value="ECO:0007669"/>
    <property type="project" value="UniProtKB-KW"/>
</dbReference>
<evidence type="ECO:0000256" key="1">
    <source>
        <dbReference type="ARBA" id="ARBA00010923"/>
    </source>
</evidence>
<accession>A0A483CVT0</accession>
<dbReference type="InterPro" id="IPR051212">
    <property type="entry name" value="Type-I_RE_S_subunit"/>
</dbReference>
<dbReference type="AlphaFoldDB" id="A0A483CVT0"/>
<evidence type="ECO:0000313" key="5">
    <source>
        <dbReference type="EMBL" id="TAJ43615.1"/>
    </source>
</evidence>
<protein>
    <submittedName>
        <fullName evidence="5">Restriction endonuclease</fullName>
    </submittedName>
</protein>
<dbReference type="SUPFAM" id="SSF116734">
    <property type="entry name" value="DNA methylase specificity domain"/>
    <property type="match status" value="2"/>
</dbReference>
<name>A0A483CVT0_9EURY</name>
<comment type="caution">
    <text evidence="5">The sequence shown here is derived from an EMBL/GenBank/DDBJ whole genome shotgun (WGS) entry which is preliminary data.</text>
</comment>
<evidence type="ECO:0000259" key="4">
    <source>
        <dbReference type="Pfam" id="PF01420"/>
    </source>
</evidence>